<evidence type="ECO:0000256" key="6">
    <source>
        <dbReference type="SAM" id="MobiDB-lite"/>
    </source>
</evidence>
<organism evidence="8 9">
    <name type="scientific">Pseudogymnoascus verrucosus</name>
    <dbReference type="NCBI Taxonomy" id="342668"/>
    <lineage>
        <taxon>Eukaryota</taxon>
        <taxon>Fungi</taxon>
        <taxon>Dikarya</taxon>
        <taxon>Ascomycota</taxon>
        <taxon>Pezizomycotina</taxon>
        <taxon>Leotiomycetes</taxon>
        <taxon>Thelebolales</taxon>
        <taxon>Thelebolaceae</taxon>
        <taxon>Pseudogymnoascus</taxon>
    </lineage>
</organism>
<dbReference type="PROSITE" id="PS50048">
    <property type="entry name" value="ZN2_CY6_FUNGAL_2"/>
    <property type="match status" value="1"/>
</dbReference>
<gene>
    <name evidence="8" type="ORF">VE01_04058</name>
</gene>
<dbReference type="GO" id="GO:0000981">
    <property type="term" value="F:DNA-binding transcription factor activity, RNA polymerase II-specific"/>
    <property type="evidence" value="ECO:0007669"/>
    <property type="project" value="InterPro"/>
</dbReference>
<dbReference type="Gene3D" id="4.10.240.10">
    <property type="entry name" value="Zn(2)-C6 fungal-type DNA-binding domain"/>
    <property type="match status" value="1"/>
</dbReference>
<dbReference type="PANTHER" id="PTHR31845:SF17">
    <property type="entry name" value="ZN(II)2CYS6 TRANSCRIPTION FACTOR (EUROFUNG)"/>
    <property type="match status" value="1"/>
</dbReference>
<evidence type="ECO:0000256" key="1">
    <source>
        <dbReference type="ARBA" id="ARBA00004123"/>
    </source>
</evidence>
<dbReference type="PROSITE" id="PS00463">
    <property type="entry name" value="ZN2_CY6_FUNGAL_1"/>
    <property type="match status" value="1"/>
</dbReference>
<accession>A0A1B8GQ42</accession>
<evidence type="ECO:0000256" key="3">
    <source>
        <dbReference type="ARBA" id="ARBA00023125"/>
    </source>
</evidence>
<comment type="subcellular location">
    <subcellularLocation>
        <location evidence="1">Nucleus</location>
    </subcellularLocation>
</comment>
<dbReference type="Pfam" id="PF00172">
    <property type="entry name" value="Zn_clus"/>
    <property type="match status" value="1"/>
</dbReference>
<evidence type="ECO:0000313" key="9">
    <source>
        <dbReference type="Proteomes" id="UP000091956"/>
    </source>
</evidence>
<keyword evidence="2" id="KW-0805">Transcription regulation</keyword>
<dbReference type="GO" id="GO:0000976">
    <property type="term" value="F:transcription cis-regulatory region binding"/>
    <property type="evidence" value="ECO:0007669"/>
    <property type="project" value="TreeGrafter"/>
</dbReference>
<dbReference type="GO" id="GO:0005634">
    <property type="term" value="C:nucleus"/>
    <property type="evidence" value="ECO:0007669"/>
    <property type="project" value="UniProtKB-SubCell"/>
</dbReference>
<feature type="compositionally biased region" description="Polar residues" evidence="6">
    <location>
        <begin position="118"/>
        <end position="154"/>
    </location>
</feature>
<feature type="domain" description="Zn(2)-C6 fungal-type" evidence="7">
    <location>
        <begin position="21"/>
        <end position="53"/>
    </location>
</feature>
<protein>
    <recommendedName>
        <fullName evidence="7">Zn(2)-C6 fungal-type domain-containing protein</fullName>
    </recommendedName>
</protein>
<keyword evidence="9" id="KW-1185">Reference proteome</keyword>
<dbReference type="GO" id="GO:0008270">
    <property type="term" value="F:zinc ion binding"/>
    <property type="evidence" value="ECO:0007669"/>
    <property type="project" value="InterPro"/>
</dbReference>
<evidence type="ECO:0000256" key="4">
    <source>
        <dbReference type="ARBA" id="ARBA00023163"/>
    </source>
</evidence>
<reference evidence="9" key="2">
    <citation type="journal article" date="2018" name="Nat. Commun.">
        <title>Extreme sensitivity to ultraviolet light in the fungal pathogen causing white-nose syndrome of bats.</title>
        <authorList>
            <person name="Palmer J.M."/>
            <person name="Drees K.P."/>
            <person name="Foster J.T."/>
            <person name="Lindner D.L."/>
        </authorList>
    </citation>
    <scope>NUCLEOTIDE SEQUENCE [LARGE SCALE GENOMIC DNA]</scope>
    <source>
        <strain evidence="9">UAMH 10579</strain>
    </source>
</reference>
<evidence type="ECO:0000313" key="8">
    <source>
        <dbReference type="EMBL" id="OBT97942.2"/>
    </source>
</evidence>
<proteinExistence type="predicted"/>
<dbReference type="InterPro" id="IPR036864">
    <property type="entry name" value="Zn2-C6_fun-type_DNA-bd_sf"/>
</dbReference>
<dbReference type="RefSeq" id="XP_018131675.2">
    <property type="nucleotide sequence ID" value="XM_018273535.2"/>
</dbReference>
<evidence type="ECO:0000256" key="2">
    <source>
        <dbReference type="ARBA" id="ARBA00023015"/>
    </source>
</evidence>
<keyword evidence="5" id="KW-0539">Nucleus</keyword>
<keyword evidence="4" id="KW-0804">Transcription</keyword>
<dbReference type="CDD" id="cd12148">
    <property type="entry name" value="fungal_TF_MHR"/>
    <property type="match status" value="1"/>
</dbReference>
<dbReference type="SUPFAM" id="SSF57701">
    <property type="entry name" value="Zn2/Cys6 DNA-binding domain"/>
    <property type="match status" value="1"/>
</dbReference>
<reference evidence="8 9" key="1">
    <citation type="submission" date="2016-03" db="EMBL/GenBank/DDBJ databases">
        <title>Comparative genomics of Pseudogymnoascus destructans, the fungus causing white-nose syndrome of bats.</title>
        <authorList>
            <person name="Palmer J.M."/>
            <person name="Drees K.P."/>
            <person name="Foster J.T."/>
            <person name="Lindner D.L."/>
        </authorList>
    </citation>
    <scope>NUCLEOTIDE SEQUENCE [LARGE SCALE GENOMIC DNA]</scope>
    <source>
        <strain evidence="8 9">UAMH 10579</strain>
    </source>
</reference>
<dbReference type="InterPro" id="IPR001138">
    <property type="entry name" value="Zn2Cys6_DnaBD"/>
</dbReference>
<dbReference type="InterPro" id="IPR051089">
    <property type="entry name" value="prtT"/>
</dbReference>
<keyword evidence="3" id="KW-0238">DNA-binding</keyword>
<dbReference type="Proteomes" id="UP000091956">
    <property type="component" value="Unassembled WGS sequence"/>
</dbReference>
<sequence length="738" mass="81129">MDERSESAEAASNSGTTKQAACLSCRRSKIRCHRGAGDPKCRRCNQANSECIIPKYHPGRQKGVKNKRTGLEKAVYRIGQAIARTKANGGELEDEQAAVNLQHLLSSTVGLLPRSTISQEPAQSPQMQAPTSMPTHHGITVTTSPGYPTHNNVRASPGYPLHRSRNNNYSVDDAENPLQLLASASDMAVSPPETLANTQAPASSGPFCPAKEDEDKDLQTFFGRFIPNLDVSEDIDPIDMGFITNGETVALFNFFYQNLSHTRWGLDPVIHTAQFVRSRSSFLFTSILAASALFLPSTDALSKRLSVHCKKLAYYVMEKRYRSPEIVLAFIINVPWMAPGKHWADDETCAYMAMALSVAMDLSLNKLIVPAPGFPQREIPDHVPKSDCITAKKALLLDGFDDVDPYSSWGQRLLRRRERIWLSLFVLDRGVCLARGRTFTVHMTPLVESCDQWHISDMADTWDQSIISSTVLRRDLVTLIADIKSTCDVVADGVSIVHVLKDMIEGFFDRWFSVWAVAVGSKHHVLPPYVEILVSHTRLSTYSSVINHPTAPVEVKRFFRAAGLSSALNVMRAAVQGEGRLKSMPNNTAIMISFAACFALSISTMTEGNTLSLAPSIRILVEEAAGMLERIGCSPSHRNGTSSLYGRHLRKIIRNNFAAPDRDVPAAALPIGQDVAVGGYDAQNGQSLGGFAEFQPVLFSAMSNDQVTAAIDSASQELDVWLSTFQMDDNAGLDWLDW</sequence>
<dbReference type="SMART" id="SM00066">
    <property type="entry name" value="GAL4"/>
    <property type="match status" value="1"/>
</dbReference>
<dbReference type="STRING" id="342668.A0A1B8GQ42"/>
<dbReference type="CDD" id="cd00067">
    <property type="entry name" value="GAL4"/>
    <property type="match status" value="1"/>
</dbReference>
<evidence type="ECO:0000259" key="7">
    <source>
        <dbReference type="PROSITE" id="PS50048"/>
    </source>
</evidence>
<name>A0A1B8GQ42_9PEZI</name>
<dbReference type="AlphaFoldDB" id="A0A1B8GQ42"/>
<evidence type="ECO:0000256" key="5">
    <source>
        <dbReference type="ARBA" id="ARBA00023242"/>
    </source>
</evidence>
<dbReference type="EMBL" id="KV460219">
    <property type="protein sequence ID" value="OBT97942.2"/>
    <property type="molecule type" value="Genomic_DNA"/>
</dbReference>
<dbReference type="GeneID" id="28837444"/>
<dbReference type="PANTHER" id="PTHR31845">
    <property type="entry name" value="FINGER DOMAIN PROTEIN, PUTATIVE-RELATED"/>
    <property type="match status" value="1"/>
</dbReference>
<feature type="region of interest" description="Disordered" evidence="6">
    <location>
        <begin position="118"/>
        <end position="165"/>
    </location>
</feature>